<dbReference type="EMBL" id="FOFN01000001">
    <property type="protein sequence ID" value="SEQ05783.1"/>
    <property type="molecule type" value="Genomic_DNA"/>
</dbReference>
<evidence type="ECO:0000259" key="8">
    <source>
        <dbReference type="PROSITE" id="PS50113"/>
    </source>
</evidence>
<dbReference type="SUPFAM" id="SSF55874">
    <property type="entry name" value="ATPase domain of HSP90 chaperone/DNA topoisomerase II/histidine kinase"/>
    <property type="match status" value="1"/>
</dbReference>
<evidence type="ECO:0000256" key="4">
    <source>
        <dbReference type="ARBA" id="ARBA00022679"/>
    </source>
</evidence>
<sequence length="386" mass="44253">MKSLFPQESFPDSYDSLEKIFNNTYNGIAILTLDGDWIKVNDSMCDMLGYPKKELYNMKIENIIFRDDLGVHAVKYERLMQGKIDRYRVMQRYFHKDGSVIWFLISVSLITAVNGKPSQMIWQFADITSRKLNQDKLKLMLRVVREQNERLSSFAGIVTHNLRSHSGNLTTIRGFIEEEFPWLKDNENFNLLSNAIETLEETVSHLTEVAKIKLVDAKELETLNLYDYVEKAIYNVAAIARNTKTTIINDVDDSLYIKGIPAYIDSIILNFLTNAIKYRSDDRQPQIELTSSIENDYIVFKIADNGMGIDLEKYGDKLFQLYKTFHTNRDSIGLGLFITKNHIESMGGRVEVTSEVNVGTEFSIFFKMAKKDSATSASAESKIIIS</sequence>
<evidence type="ECO:0000256" key="5">
    <source>
        <dbReference type="ARBA" id="ARBA00022777"/>
    </source>
</evidence>
<name>A0A1H9CZ03_9FLAO</name>
<evidence type="ECO:0000256" key="2">
    <source>
        <dbReference type="ARBA" id="ARBA00012438"/>
    </source>
</evidence>
<dbReference type="PROSITE" id="PS50112">
    <property type="entry name" value="PAS"/>
    <property type="match status" value="1"/>
</dbReference>
<dbReference type="SUPFAM" id="SSF55785">
    <property type="entry name" value="PYP-like sensor domain (PAS domain)"/>
    <property type="match status" value="1"/>
</dbReference>
<dbReference type="SMART" id="SM00387">
    <property type="entry name" value="HATPase_c"/>
    <property type="match status" value="1"/>
</dbReference>
<dbReference type="Pfam" id="PF02518">
    <property type="entry name" value="HATPase_c"/>
    <property type="match status" value="1"/>
</dbReference>
<feature type="domain" description="PAS" evidence="7">
    <location>
        <begin position="13"/>
        <end position="83"/>
    </location>
</feature>
<gene>
    <name evidence="9" type="ORF">SAMN05421824_1049</name>
</gene>
<organism evidence="9 10">
    <name type="scientific">Hyunsoonleella jejuensis</name>
    <dbReference type="NCBI Taxonomy" id="419940"/>
    <lineage>
        <taxon>Bacteria</taxon>
        <taxon>Pseudomonadati</taxon>
        <taxon>Bacteroidota</taxon>
        <taxon>Flavobacteriia</taxon>
        <taxon>Flavobacteriales</taxon>
        <taxon>Flavobacteriaceae</taxon>
    </lineage>
</organism>
<keyword evidence="3" id="KW-0597">Phosphoprotein</keyword>
<feature type="domain" description="Histidine kinase" evidence="6">
    <location>
        <begin position="157"/>
        <end position="370"/>
    </location>
</feature>
<dbReference type="OrthoDB" id="5522855at2"/>
<dbReference type="Gene3D" id="3.30.450.20">
    <property type="entry name" value="PAS domain"/>
    <property type="match status" value="1"/>
</dbReference>
<dbReference type="STRING" id="419940.SAMN05421824_1049"/>
<proteinExistence type="predicted"/>
<dbReference type="GO" id="GO:0004673">
    <property type="term" value="F:protein histidine kinase activity"/>
    <property type="evidence" value="ECO:0007669"/>
    <property type="project" value="UniProtKB-EC"/>
</dbReference>
<dbReference type="InterPro" id="IPR001610">
    <property type="entry name" value="PAC"/>
</dbReference>
<comment type="catalytic activity">
    <reaction evidence="1">
        <text>ATP + protein L-histidine = ADP + protein N-phospho-L-histidine.</text>
        <dbReference type="EC" id="2.7.13.3"/>
    </reaction>
</comment>
<dbReference type="CDD" id="cd00130">
    <property type="entry name" value="PAS"/>
    <property type="match status" value="1"/>
</dbReference>
<dbReference type="RefSeq" id="WP_092576474.1">
    <property type="nucleotide sequence ID" value="NZ_FOFN01000001.1"/>
</dbReference>
<protein>
    <recommendedName>
        <fullName evidence="2">histidine kinase</fullName>
        <ecNumber evidence="2">2.7.13.3</ecNumber>
    </recommendedName>
</protein>
<dbReference type="InterPro" id="IPR003594">
    <property type="entry name" value="HATPase_dom"/>
</dbReference>
<dbReference type="InterPro" id="IPR000700">
    <property type="entry name" value="PAS-assoc_C"/>
</dbReference>
<dbReference type="EC" id="2.7.13.3" evidence="2"/>
<dbReference type="InterPro" id="IPR013655">
    <property type="entry name" value="PAS_fold_3"/>
</dbReference>
<evidence type="ECO:0000259" key="6">
    <source>
        <dbReference type="PROSITE" id="PS50109"/>
    </source>
</evidence>
<dbReference type="InterPro" id="IPR036890">
    <property type="entry name" value="HATPase_C_sf"/>
</dbReference>
<dbReference type="PROSITE" id="PS50109">
    <property type="entry name" value="HIS_KIN"/>
    <property type="match status" value="1"/>
</dbReference>
<dbReference type="PANTHER" id="PTHR43304">
    <property type="entry name" value="PHYTOCHROME-LIKE PROTEIN CPH1"/>
    <property type="match status" value="1"/>
</dbReference>
<accession>A0A1H9CZ03</accession>
<dbReference type="NCBIfam" id="TIGR00229">
    <property type="entry name" value="sensory_box"/>
    <property type="match status" value="1"/>
</dbReference>
<keyword evidence="10" id="KW-1185">Reference proteome</keyword>
<keyword evidence="4" id="KW-0808">Transferase</keyword>
<evidence type="ECO:0000256" key="1">
    <source>
        <dbReference type="ARBA" id="ARBA00000085"/>
    </source>
</evidence>
<keyword evidence="5" id="KW-0418">Kinase</keyword>
<dbReference type="InterPro" id="IPR004358">
    <property type="entry name" value="Sig_transdc_His_kin-like_C"/>
</dbReference>
<dbReference type="SMART" id="SM00091">
    <property type="entry name" value="PAS"/>
    <property type="match status" value="1"/>
</dbReference>
<evidence type="ECO:0000313" key="10">
    <source>
        <dbReference type="Proteomes" id="UP000198999"/>
    </source>
</evidence>
<dbReference type="Pfam" id="PF08447">
    <property type="entry name" value="PAS_3"/>
    <property type="match status" value="1"/>
</dbReference>
<feature type="domain" description="PAC" evidence="8">
    <location>
        <begin position="87"/>
        <end position="139"/>
    </location>
</feature>
<dbReference type="SMART" id="SM00086">
    <property type="entry name" value="PAC"/>
    <property type="match status" value="1"/>
</dbReference>
<dbReference type="InterPro" id="IPR005467">
    <property type="entry name" value="His_kinase_dom"/>
</dbReference>
<evidence type="ECO:0000259" key="7">
    <source>
        <dbReference type="PROSITE" id="PS50112"/>
    </source>
</evidence>
<evidence type="ECO:0000256" key="3">
    <source>
        <dbReference type="ARBA" id="ARBA00022553"/>
    </source>
</evidence>
<dbReference type="AlphaFoldDB" id="A0A1H9CZ03"/>
<reference evidence="9 10" key="1">
    <citation type="submission" date="2016-10" db="EMBL/GenBank/DDBJ databases">
        <authorList>
            <person name="de Groot N.N."/>
        </authorList>
    </citation>
    <scope>NUCLEOTIDE SEQUENCE [LARGE SCALE GENOMIC DNA]</scope>
    <source>
        <strain evidence="9 10">DSM 21035</strain>
    </source>
</reference>
<dbReference type="InterPro" id="IPR035965">
    <property type="entry name" value="PAS-like_dom_sf"/>
</dbReference>
<dbReference type="Proteomes" id="UP000198999">
    <property type="component" value="Unassembled WGS sequence"/>
</dbReference>
<dbReference type="PRINTS" id="PR00344">
    <property type="entry name" value="BCTRLSENSOR"/>
</dbReference>
<dbReference type="InterPro" id="IPR000014">
    <property type="entry name" value="PAS"/>
</dbReference>
<dbReference type="PANTHER" id="PTHR43304:SF1">
    <property type="entry name" value="PAC DOMAIN-CONTAINING PROTEIN"/>
    <property type="match status" value="1"/>
</dbReference>
<evidence type="ECO:0000313" key="9">
    <source>
        <dbReference type="EMBL" id="SEQ05783.1"/>
    </source>
</evidence>
<dbReference type="PROSITE" id="PS50113">
    <property type="entry name" value="PAC"/>
    <property type="match status" value="1"/>
</dbReference>
<dbReference type="Gene3D" id="3.30.565.10">
    <property type="entry name" value="Histidine kinase-like ATPase, C-terminal domain"/>
    <property type="match status" value="1"/>
</dbReference>
<dbReference type="InterPro" id="IPR052162">
    <property type="entry name" value="Sensor_kinase/Photoreceptor"/>
</dbReference>